<accession>A0A1V4AQB7</accession>
<name>A0A1V4AQB7_9BACT</name>
<dbReference type="AlphaFoldDB" id="A0A1V4AQB7"/>
<comment type="caution">
    <text evidence="1">The sequence shown here is derived from an EMBL/GenBank/DDBJ whole genome shotgun (WGS) entry which is preliminary data.</text>
</comment>
<evidence type="ECO:0000313" key="1">
    <source>
        <dbReference type="EMBL" id="OOP55306.1"/>
    </source>
</evidence>
<gene>
    <name evidence="1" type="ORF">AYP45_15485</name>
</gene>
<dbReference type="EMBL" id="AYTS01000155">
    <property type="protein sequence ID" value="OOP55306.1"/>
    <property type="molecule type" value="Genomic_DNA"/>
</dbReference>
<sequence>MPFSPPIVLKDVIYFSTFLQQANILFISNTGKIVKQNSDRREKEMLNKKALQRIFTTATPGIQQRSRFATKDTPSATAAFT</sequence>
<protein>
    <submittedName>
        <fullName evidence="1">Uncharacterized protein</fullName>
    </submittedName>
</protein>
<organism evidence="1 2">
    <name type="scientific">Candidatus Brocadia carolinensis</name>
    <dbReference type="NCBI Taxonomy" id="1004156"/>
    <lineage>
        <taxon>Bacteria</taxon>
        <taxon>Pseudomonadati</taxon>
        <taxon>Planctomycetota</taxon>
        <taxon>Candidatus Brocadiia</taxon>
        <taxon>Candidatus Brocadiales</taxon>
        <taxon>Candidatus Brocadiaceae</taxon>
        <taxon>Candidatus Brocadia</taxon>
    </lineage>
</organism>
<dbReference type="Proteomes" id="UP000189681">
    <property type="component" value="Unassembled WGS sequence"/>
</dbReference>
<proteinExistence type="predicted"/>
<evidence type="ECO:0000313" key="2">
    <source>
        <dbReference type="Proteomes" id="UP000189681"/>
    </source>
</evidence>
<reference evidence="1 2" key="1">
    <citation type="journal article" date="2017" name="Water Res.">
        <title>Discovery and metagenomic analysis of an anammox bacterial enrichment related to Candidatus "Brocadia caroliniensis" in a full-scale glycerol-fed nitritation-denitritation separate centrate treatment process.</title>
        <authorList>
            <person name="Park H."/>
            <person name="Brotto A.C."/>
            <person name="van Loosdrecht M.C."/>
            <person name="Chandran K."/>
        </authorList>
    </citation>
    <scope>NUCLEOTIDE SEQUENCE [LARGE SCALE GENOMIC DNA]</scope>
    <source>
        <strain evidence="1">26THWARD</strain>
    </source>
</reference>